<dbReference type="GO" id="GO:0006355">
    <property type="term" value="P:regulation of DNA-templated transcription"/>
    <property type="evidence" value="ECO:0007669"/>
    <property type="project" value="InterPro"/>
</dbReference>
<dbReference type="CDD" id="cd00009">
    <property type="entry name" value="AAA"/>
    <property type="match status" value="1"/>
</dbReference>
<dbReference type="Gene3D" id="3.40.50.2300">
    <property type="match status" value="1"/>
</dbReference>
<dbReference type="InterPro" id="IPR001789">
    <property type="entry name" value="Sig_transdc_resp-reg_receiver"/>
</dbReference>
<reference evidence="11" key="1">
    <citation type="submission" date="2018-02" db="EMBL/GenBank/DDBJ databases">
        <title>Genome sequence of Desulfocucumis palustris strain NAW-5.</title>
        <authorList>
            <person name="Watanabe M."/>
            <person name="Kojima H."/>
            <person name="Fukui M."/>
        </authorList>
    </citation>
    <scope>NUCLEOTIDE SEQUENCE [LARGE SCALE GENOMIC DNA]</scope>
    <source>
        <strain evidence="11">NAW-5</strain>
    </source>
</reference>
<name>A0A2L2XCD2_9FIRM</name>
<dbReference type="InterPro" id="IPR058031">
    <property type="entry name" value="AAA_lid_NorR"/>
</dbReference>
<evidence type="ECO:0000256" key="6">
    <source>
        <dbReference type="ARBA" id="ARBA00024867"/>
    </source>
</evidence>
<keyword evidence="4" id="KW-0805">Transcription regulation</keyword>
<keyword evidence="11" id="KW-1185">Reference proteome</keyword>
<keyword evidence="3" id="KW-0067">ATP-binding</keyword>
<evidence type="ECO:0000313" key="10">
    <source>
        <dbReference type="EMBL" id="GBF33997.1"/>
    </source>
</evidence>
<evidence type="ECO:0000259" key="8">
    <source>
        <dbReference type="PROSITE" id="PS50045"/>
    </source>
</evidence>
<evidence type="ECO:0000256" key="5">
    <source>
        <dbReference type="ARBA" id="ARBA00023163"/>
    </source>
</evidence>
<dbReference type="InterPro" id="IPR027417">
    <property type="entry name" value="P-loop_NTPase"/>
</dbReference>
<dbReference type="GO" id="GO:0043565">
    <property type="term" value="F:sequence-specific DNA binding"/>
    <property type="evidence" value="ECO:0007669"/>
    <property type="project" value="InterPro"/>
</dbReference>
<dbReference type="InterPro" id="IPR025944">
    <property type="entry name" value="Sigma_54_int_dom_CS"/>
</dbReference>
<dbReference type="SUPFAM" id="SSF52172">
    <property type="entry name" value="CheY-like"/>
    <property type="match status" value="1"/>
</dbReference>
<evidence type="ECO:0000259" key="9">
    <source>
        <dbReference type="PROSITE" id="PS50110"/>
    </source>
</evidence>
<dbReference type="GO" id="GO:0005524">
    <property type="term" value="F:ATP binding"/>
    <property type="evidence" value="ECO:0007669"/>
    <property type="project" value="UniProtKB-KW"/>
</dbReference>
<dbReference type="Pfam" id="PF00158">
    <property type="entry name" value="Sigma54_activat"/>
    <property type="match status" value="1"/>
</dbReference>
<dbReference type="InterPro" id="IPR002197">
    <property type="entry name" value="HTH_Fis"/>
</dbReference>
<dbReference type="InterPro" id="IPR025662">
    <property type="entry name" value="Sigma_54_int_dom_ATP-bd_1"/>
</dbReference>
<dbReference type="SUPFAM" id="SSF52540">
    <property type="entry name" value="P-loop containing nucleoside triphosphate hydrolases"/>
    <property type="match status" value="1"/>
</dbReference>
<evidence type="ECO:0000313" key="11">
    <source>
        <dbReference type="Proteomes" id="UP000239549"/>
    </source>
</evidence>
<evidence type="ECO:0000256" key="1">
    <source>
        <dbReference type="ARBA" id="ARBA00018672"/>
    </source>
</evidence>
<evidence type="ECO:0000256" key="4">
    <source>
        <dbReference type="ARBA" id="ARBA00023015"/>
    </source>
</evidence>
<dbReference type="InterPro" id="IPR011006">
    <property type="entry name" value="CheY-like_superfamily"/>
</dbReference>
<dbReference type="EMBL" id="BFAV01000125">
    <property type="protein sequence ID" value="GBF33997.1"/>
    <property type="molecule type" value="Genomic_DNA"/>
</dbReference>
<feature type="domain" description="Sigma-54 factor interaction" evidence="8">
    <location>
        <begin position="165"/>
        <end position="396"/>
    </location>
</feature>
<dbReference type="OrthoDB" id="9803970at2"/>
<dbReference type="PROSITE" id="PS00688">
    <property type="entry name" value="SIGMA54_INTERACT_3"/>
    <property type="match status" value="1"/>
</dbReference>
<comment type="function">
    <text evidence="6">May play the central regulatory role in sporulation. It may be an element of the effector pathway responsible for the activation of sporulation genes in response to nutritional stress. Spo0A may act in concert with spo0H (a sigma factor) to control the expression of some genes that are critical to the sporulation process.</text>
</comment>
<dbReference type="PANTHER" id="PTHR32071">
    <property type="entry name" value="TRANSCRIPTIONAL REGULATORY PROTEIN"/>
    <property type="match status" value="1"/>
</dbReference>
<dbReference type="PRINTS" id="PR01590">
    <property type="entry name" value="HTHFIS"/>
</dbReference>
<dbReference type="Gene3D" id="1.10.10.60">
    <property type="entry name" value="Homeodomain-like"/>
    <property type="match status" value="1"/>
</dbReference>
<dbReference type="CDD" id="cd00156">
    <property type="entry name" value="REC"/>
    <property type="match status" value="1"/>
</dbReference>
<comment type="caution">
    <text evidence="10">The sequence shown here is derived from an EMBL/GenBank/DDBJ whole genome shotgun (WGS) entry which is preliminary data.</text>
</comment>
<dbReference type="Pfam" id="PF02954">
    <property type="entry name" value="HTH_8"/>
    <property type="match status" value="1"/>
</dbReference>
<dbReference type="SMART" id="SM00448">
    <property type="entry name" value="REC"/>
    <property type="match status" value="1"/>
</dbReference>
<dbReference type="Pfam" id="PF00072">
    <property type="entry name" value="Response_reg"/>
    <property type="match status" value="1"/>
</dbReference>
<dbReference type="AlphaFoldDB" id="A0A2L2XCD2"/>
<evidence type="ECO:0000256" key="3">
    <source>
        <dbReference type="ARBA" id="ARBA00022840"/>
    </source>
</evidence>
<feature type="modified residue" description="4-aspartylphosphate" evidence="7">
    <location>
        <position position="51"/>
    </location>
</feature>
<dbReference type="InterPro" id="IPR003593">
    <property type="entry name" value="AAA+_ATPase"/>
</dbReference>
<dbReference type="PROSITE" id="PS00675">
    <property type="entry name" value="SIGMA54_INTERACT_1"/>
    <property type="match status" value="1"/>
</dbReference>
<dbReference type="Gene3D" id="1.10.8.60">
    <property type="match status" value="1"/>
</dbReference>
<dbReference type="Gene3D" id="3.40.50.300">
    <property type="entry name" value="P-loop containing nucleotide triphosphate hydrolases"/>
    <property type="match status" value="1"/>
</dbReference>
<dbReference type="SUPFAM" id="SSF46689">
    <property type="entry name" value="Homeodomain-like"/>
    <property type="match status" value="1"/>
</dbReference>
<keyword evidence="7" id="KW-0597">Phosphoprotein</keyword>
<organism evidence="10 11">
    <name type="scientific">Desulfocucumis palustris</name>
    <dbReference type="NCBI Taxonomy" id="1898651"/>
    <lineage>
        <taxon>Bacteria</taxon>
        <taxon>Bacillati</taxon>
        <taxon>Bacillota</taxon>
        <taxon>Clostridia</taxon>
        <taxon>Eubacteriales</taxon>
        <taxon>Desulfocucumaceae</taxon>
        <taxon>Desulfocucumis</taxon>
    </lineage>
</organism>
<dbReference type="PROSITE" id="PS50110">
    <property type="entry name" value="RESPONSE_REGULATORY"/>
    <property type="match status" value="1"/>
</dbReference>
<sequence>MNILLVEDDRDSREYLAGFLGKHGHAVTECGNGKDALDLINNREFHMVLSDINIPGMSGLDILRSLPSPPPGRYPDVVLFTGYDDVELAIEAIRAGAYDYFLKPINIKELTVVVERVAKHQSLLPENKVLNKKIDETAEAATKETKRELKLLQEAYAQAMGAGEVIIASETMKNIFQLAEKYHADRTIPVLIQGETGTGKEVVARHIHYGKGNTAAPFVDINCAAISPGMFESELFGYEKGTFTGGLPKGKKGKIDLALGGTIFLDEIAELSMDLQAKLLRFIQEKEFYRVGGLKKIKADIRIICATNVNIEESIKKNSFRQDLYYRLNLGLIHIPPLRERKEEIIPLAEALIRQYAQKRKKRFCTISDSASRILLSHHWPGNVRELKNVMEWISFMHDGPEVKPSHLNILTRNKPAGNGDKRILNTETFSLPEGSFNIEEFNNMVVAKALEMHKGNKAQAARYLGISRRMLYCRLERMEKRYHPE</sequence>
<dbReference type="Proteomes" id="UP000239549">
    <property type="component" value="Unassembled WGS sequence"/>
</dbReference>
<evidence type="ECO:0000256" key="2">
    <source>
        <dbReference type="ARBA" id="ARBA00022741"/>
    </source>
</evidence>
<accession>A0A2L2XCD2</accession>
<gene>
    <name evidence="10" type="ORF">DCCM_3108</name>
</gene>
<dbReference type="InterPro" id="IPR009057">
    <property type="entry name" value="Homeodomain-like_sf"/>
</dbReference>
<dbReference type="FunFam" id="3.40.50.300:FF:000006">
    <property type="entry name" value="DNA-binding transcriptional regulator NtrC"/>
    <property type="match status" value="1"/>
</dbReference>
<keyword evidence="5" id="KW-0804">Transcription</keyword>
<evidence type="ECO:0000256" key="7">
    <source>
        <dbReference type="PROSITE-ProRule" id="PRU00169"/>
    </source>
</evidence>
<dbReference type="Pfam" id="PF25601">
    <property type="entry name" value="AAA_lid_14"/>
    <property type="match status" value="1"/>
</dbReference>
<dbReference type="SMART" id="SM00382">
    <property type="entry name" value="AAA"/>
    <property type="match status" value="1"/>
</dbReference>
<protein>
    <recommendedName>
        <fullName evidence="1">Stage 0 sporulation protein A homolog</fullName>
    </recommendedName>
</protein>
<dbReference type="PROSITE" id="PS50045">
    <property type="entry name" value="SIGMA54_INTERACT_4"/>
    <property type="match status" value="1"/>
</dbReference>
<dbReference type="GO" id="GO:0000160">
    <property type="term" value="P:phosphorelay signal transduction system"/>
    <property type="evidence" value="ECO:0007669"/>
    <property type="project" value="InterPro"/>
</dbReference>
<dbReference type="InterPro" id="IPR002078">
    <property type="entry name" value="Sigma_54_int"/>
</dbReference>
<keyword evidence="2" id="KW-0547">Nucleotide-binding</keyword>
<dbReference type="RefSeq" id="WP_104372311.1">
    <property type="nucleotide sequence ID" value="NZ_BFAV01000125.1"/>
</dbReference>
<proteinExistence type="predicted"/>
<feature type="domain" description="Response regulatory" evidence="9">
    <location>
        <begin position="2"/>
        <end position="118"/>
    </location>
</feature>